<feature type="binding site" evidence="12">
    <location>
        <begin position="221"/>
        <end position="226"/>
    </location>
    <ligand>
        <name>ATP</name>
        <dbReference type="ChEBI" id="CHEBI:30616"/>
    </ligand>
</feature>
<dbReference type="PROSITE" id="PS00584">
    <property type="entry name" value="PFKB_KINASES_2"/>
    <property type="match status" value="1"/>
</dbReference>
<dbReference type="EC" id="2.7.1.15" evidence="2 12"/>
<dbReference type="Proteomes" id="UP001196661">
    <property type="component" value="Unassembled WGS sequence"/>
</dbReference>
<comment type="subunit">
    <text evidence="12">Homodimer.</text>
</comment>
<comment type="caution">
    <text evidence="12">Lacks conserved residue(s) required for the propagation of feature annotation.</text>
</comment>
<evidence type="ECO:0000256" key="1">
    <source>
        <dbReference type="ARBA" id="ARBA00005380"/>
    </source>
</evidence>
<comment type="pathway">
    <text evidence="12">Carbohydrate metabolism; D-ribose degradation; D-ribose 5-phosphate from beta-D-ribopyranose: step 2/2.</text>
</comment>
<proteinExistence type="inferred from homology"/>
<keyword evidence="5 12" id="KW-0479">Metal-binding</keyword>
<feature type="binding site" evidence="12">
    <location>
        <position position="288"/>
    </location>
    <ligand>
        <name>K(+)</name>
        <dbReference type="ChEBI" id="CHEBI:29103"/>
    </ligand>
</feature>
<evidence type="ECO:0000256" key="11">
    <source>
        <dbReference type="ARBA" id="ARBA00023277"/>
    </source>
</evidence>
<feature type="binding site" evidence="12">
    <location>
        <begin position="10"/>
        <end position="12"/>
    </location>
    <ligand>
        <name>substrate</name>
    </ligand>
</feature>
<dbReference type="InterPro" id="IPR029056">
    <property type="entry name" value="Ribokinase-like"/>
</dbReference>
<keyword evidence="11 12" id="KW-0119">Carbohydrate metabolism</keyword>
<dbReference type="Gene3D" id="3.40.1190.20">
    <property type="match status" value="1"/>
</dbReference>
<feature type="domain" description="Carbohydrate kinase PfkB" evidence="13">
    <location>
        <begin position="3"/>
        <end position="296"/>
    </location>
</feature>
<dbReference type="HAMAP" id="MF_01987">
    <property type="entry name" value="Ribokinase"/>
    <property type="match status" value="1"/>
</dbReference>
<evidence type="ECO:0000259" key="13">
    <source>
        <dbReference type="Pfam" id="PF00294"/>
    </source>
</evidence>
<evidence type="ECO:0000256" key="9">
    <source>
        <dbReference type="ARBA" id="ARBA00022842"/>
    </source>
</evidence>
<keyword evidence="6 12" id="KW-0547">Nucleotide-binding</keyword>
<keyword evidence="9 12" id="KW-0460">Magnesium</keyword>
<evidence type="ECO:0000256" key="8">
    <source>
        <dbReference type="ARBA" id="ARBA00022840"/>
    </source>
</evidence>
<evidence type="ECO:0000256" key="12">
    <source>
        <dbReference type="HAMAP-Rule" id="MF_01987"/>
    </source>
</evidence>
<comment type="subcellular location">
    <subcellularLocation>
        <location evidence="12">Cytoplasm</location>
    </subcellularLocation>
</comment>
<comment type="similarity">
    <text evidence="1">Belongs to the carbohydrate kinase pfkB family.</text>
</comment>
<accession>A0ABS5Y7I0</accession>
<keyword evidence="4 12" id="KW-0808">Transferase</keyword>
<feature type="active site" description="Proton acceptor" evidence="12">
    <location>
        <position position="253"/>
    </location>
</feature>
<comment type="cofactor">
    <cofactor evidence="12">
        <name>Mg(2+)</name>
        <dbReference type="ChEBI" id="CHEBI:18420"/>
    </cofactor>
    <text evidence="12">Requires a divalent cation, most likely magnesium in vivo, as an electrophilic catalyst to aid phosphoryl group transfer. It is the chelate of the metal and the nucleotide that is the actual substrate.</text>
</comment>
<feature type="binding site" evidence="12">
    <location>
        <position position="253"/>
    </location>
    <ligand>
        <name>substrate</name>
    </ligand>
</feature>
<dbReference type="GO" id="GO:0004747">
    <property type="term" value="F:ribokinase activity"/>
    <property type="evidence" value="ECO:0007669"/>
    <property type="project" value="UniProtKB-EC"/>
</dbReference>
<protein>
    <recommendedName>
        <fullName evidence="3 12">Ribokinase</fullName>
        <shortName evidence="12">RK</shortName>
        <ecNumber evidence="2 12">2.7.1.15</ecNumber>
    </recommendedName>
</protein>
<dbReference type="InterPro" id="IPR002173">
    <property type="entry name" value="Carboh/pur_kinase_PfkB_CS"/>
</dbReference>
<feature type="binding site" evidence="12">
    <location>
        <position position="286"/>
    </location>
    <ligand>
        <name>K(+)</name>
        <dbReference type="ChEBI" id="CHEBI:29103"/>
    </ligand>
</feature>
<evidence type="ECO:0000256" key="7">
    <source>
        <dbReference type="ARBA" id="ARBA00022777"/>
    </source>
</evidence>
<feature type="binding site" evidence="12">
    <location>
        <position position="249"/>
    </location>
    <ligand>
        <name>K(+)</name>
        <dbReference type="ChEBI" id="CHEBI:29103"/>
    </ligand>
</feature>
<dbReference type="InterPro" id="IPR011611">
    <property type="entry name" value="PfkB_dom"/>
</dbReference>
<feature type="binding site" evidence="12">
    <location>
        <begin position="252"/>
        <end position="253"/>
    </location>
    <ligand>
        <name>ATP</name>
        <dbReference type="ChEBI" id="CHEBI:30616"/>
    </ligand>
</feature>
<evidence type="ECO:0000313" key="15">
    <source>
        <dbReference type="Proteomes" id="UP001196661"/>
    </source>
</evidence>
<keyword evidence="7 12" id="KW-0418">Kinase</keyword>
<evidence type="ECO:0000256" key="4">
    <source>
        <dbReference type="ARBA" id="ARBA00022679"/>
    </source>
</evidence>
<evidence type="ECO:0000256" key="10">
    <source>
        <dbReference type="ARBA" id="ARBA00022958"/>
    </source>
</evidence>
<comment type="similarity">
    <text evidence="12">Belongs to the carbohydrate kinase PfkB family. Ribokinase subfamily.</text>
</comment>
<reference evidence="14 15" key="1">
    <citation type="journal article" date="2021" name="Mar. Drugs">
        <title>Genome Reduction and Secondary Metabolism of the Marine Sponge-Associated Cyanobacterium Leptothoe.</title>
        <authorList>
            <person name="Konstantinou D."/>
            <person name="Popin R.V."/>
            <person name="Fewer D.P."/>
            <person name="Sivonen K."/>
            <person name="Gkelis S."/>
        </authorList>
    </citation>
    <scope>NUCLEOTIDE SEQUENCE [LARGE SCALE GENOMIC DNA]</scope>
    <source>
        <strain evidence="14 15">TAU-MAC 1615</strain>
    </source>
</reference>
<dbReference type="EMBL" id="JADOER010000016">
    <property type="protein sequence ID" value="MBT9313777.1"/>
    <property type="molecule type" value="Genomic_DNA"/>
</dbReference>
<keyword evidence="10 12" id="KW-0630">Potassium</keyword>
<dbReference type="InterPro" id="IPR011877">
    <property type="entry name" value="Ribokinase"/>
</dbReference>
<organism evidence="14 15">
    <name type="scientific">Leptothoe kymatousa TAU-MAC 1615</name>
    <dbReference type="NCBI Taxonomy" id="2364775"/>
    <lineage>
        <taxon>Bacteria</taxon>
        <taxon>Bacillati</taxon>
        <taxon>Cyanobacteriota</taxon>
        <taxon>Cyanophyceae</taxon>
        <taxon>Nodosilineales</taxon>
        <taxon>Cymatolegaceae</taxon>
        <taxon>Leptothoe</taxon>
        <taxon>Leptothoe kymatousa</taxon>
    </lineage>
</organism>
<comment type="activity regulation">
    <text evidence="12">Activated by a monovalent cation that binds near, but not in, the active site. The most likely occupant of the site in vivo is potassium. Ion binding induces a conformational change that may alter substrate affinity.</text>
</comment>
<evidence type="ECO:0000256" key="3">
    <source>
        <dbReference type="ARBA" id="ARBA00016943"/>
    </source>
</evidence>
<evidence type="ECO:0000256" key="6">
    <source>
        <dbReference type="ARBA" id="ARBA00022741"/>
    </source>
</evidence>
<dbReference type="CDD" id="cd01174">
    <property type="entry name" value="ribokinase"/>
    <property type="match status" value="1"/>
</dbReference>
<dbReference type="NCBIfam" id="TIGR02152">
    <property type="entry name" value="D_ribokin_bact"/>
    <property type="match status" value="1"/>
</dbReference>
<dbReference type="PANTHER" id="PTHR10584:SF166">
    <property type="entry name" value="RIBOKINASE"/>
    <property type="match status" value="1"/>
</dbReference>
<feature type="binding site" evidence="12">
    <location>
        <position position="283"/>
    </location>
    <ligand>
        <name>K(+)</name>
        <dbReference type="ChEBI" id="CHEBI:29103"/>
    </ligand>
</feature>
<feature type="binding site" evidence="12">
    <location>
        <position position="292"/>
    </location>
    <ligand>
        <name>K(+)</name>
        <dbReference type="ChEBI" id="CHEBI:29103"/>
    </ligand>
</feature>
<dbReference type="RefSeq" id="WP_215619657.1">
    <property type="nucleotide sequence ID" value="NZ_JADOER010000016.1"/>
</dbReference>
<evidence type="ECO:0000256" key="5">
    <source>
        <dbReference type="ARBA" id="ARBA00022723"/>
    </source>
</evidence>
<name>A0ABS5Y7I0_9CYAN</name>
<feature type="binding site" evidence="12">
    <location>
        <position position="138"/>
    </location>
    <ligand>
        <name>substrate</name>
    </ligand>
</feature>
<feature type="binding site" evidence="12">
    <location>
        <position position="185"/>
    </location>
    <ligand>
        <name>ATP</name>
        <dbReference type="ChEBI" id="CHEBI:30616"/>
    </ligand>
</feature>
<keyword evidence="8 12" id="KW-0067">ATP-binding</keyword>
<gene>
    <name evidence="12 14" type="primary">rbsK</name>
    <name evidence="14" type="ORF">IXB28_16320</name>
</gene>
<dbReference type="Pfam" id="PF00294">
    <property type="entry name" value="PfkB"/>
    <property type="match status" value="1"/>
</dbReference>
<dbReference type="PRINTS" id="PR00990">
    <property type="entry name" value="RIBOKINASE"/>
</dbReference>
<keyword evidence="15" id="KW-1185">Reference proteome</keyword>
<sequence>MAIVVFGSLNMDLVVQVPRLPQTGETLLGTNFDTVPGGKGANQAVAAARLGAPTTMVGRVGDDGFGQLLCTSLGATGVRTEWVLATPGPSGVALINVDDLGENQIVVAPGANGNVDSTDVERLPLEEDGASILLMQFEIPLMAVQAAAKRAKAAGEGHCVIVDPAPARADLPPDFYRWVDILTPNQTEAAQLTGVRVKNVATAMEAAQTLRQRGTPTVIVKLGPQGAVVATDMEVFHVPAFAVDAVDTVAAGDAFNGGLAVALWEKKPLWDAVVWASAVAALSVTQAGAQPSMPTRRAVESFLLSHGDLAVYRPDGQRL</sequence>
<comment type="function">
    <text evidence="12">Catalyzes the phosphorylation of ribose at O-5 in a reaction requiring ATP and magnesium. The resulting D-ribose-5-phosphate can then be used either for sythesis of nucleotides, histidine, and tryptophan, or as a component of the pentose phosphate pathway.</text>
</comment>
<dbReference type="InterPro" id="IPR002139">
    <property type="entry name" value="Ribo/fructo_kinase"/>
</dbReference>
<evidence type="ECO:0000256" key="2">
    <source>
        <dbReference type="ARBA" id="ARBA00012035"/>
    </source>
</evidence>
<dbReference type="PANTHER" id="PTHR10584">
    <property type="entry name" value="SUGAR KINASE"/>
    <property type="match status" value="1"/>
</dbReference>
<feature type="binding site" evidence="12">
    <location>
        <begin position="38"/>
        <end position="42"/>
    </location>
    <ligand>
        <name>substrate</name>
    </ligand>
</feature>
<comment type="catalytic activity">
    <reaction evidence="12">
        <text>D-ribose + ATP = D-ribose 5-phosphate + ADP + H(+)</text>
        <dbReference type="Rhea" id="RHEA:13697"/>
        <dbReference type="ChEBI" id="CHEBI:15378"/>
        <dbReference type="ChEBI" id="CHEBI:30616"/>
        <dbReference type="ChEBI" id="CHEBI:47013"/>
        <dbReference type="ChEBI" id="CHEBI:78346"/>
        <dbReference type="ChEBI" id="CHEBI:456216"/>
        <dbReference type="EC" id="2.7.1.15"/>
    </reaction>
</comment>
<comment type="caution">
    <text evidence="14">The sequence shown here is derived from an EMBL/GenBank/DDBJ whole genome shotgun (WGS) entry which is preliminary data.</text>
</comment>
<feature type="binding site" evidence="12">
    <location>
        <position position="247"/>
    </location>
    <ligand>
        <name>K(+)</name>
        <dbReference type="ChEBI" id="CHEBI:29103"/>
    </ligand>
</feature>
<evidence type="ECO:0000313" key="14">
    <source>
        <dbReference type="EMBL" id="MBT9313777.1"/>
    </source>
</evidence>
<keyword evidence="12" id="KW-0963">Cytoplasm</keyword>
<dbReference type="SUPFAM" id="SSF53613">
    <property type="entry name" value="Ribokinase-like"/>
    <property type="match status" value="1"/>
</dbReference>